<dbReference type="HOGENOM" id="CLU_085957_4_1_10"/>
<keyword evidence="2" id="KW-0472">Membrane</keyword>
<dbReference type="PANTHER" id="PTHR33269:SF17">
    <property type="entry name" value="NADH-UBIQUINONE OXIDOREDUCTASE CHAIN 6"/>
    <property type="match status" value="1"/>
</dbReference>
<dbReference type="InterPro" id="IPR001457">
    <property type="entry name" value="NADH_UbQ/plastoQ_OxRdtase_su6"/>
</dbReference>
<dbReference type="GO" id="GO:0048038">
    <property type="term" value="F:quinone binding"/>
    <property type="evidence" value="ECO:0007669"/>
    <property type="project" value="UniProtKB-UniRule"/>
</dbReference>
<proteinExistence type="inferred from homology"/>
<keyword evidence="2" id="KW-0520">NAD</keyword>
<dbReference type="AlphaFoldDB" id="D0MI27"/>
<gene>
    <name evidence="3" type="ordered locus">Rmar_1245</name>
</gene>
<comment type="catalytic activity">
    <reaction evidence="2">
        <text>a quinone + NADH + 5 H(+)(in) = a quinol + NAD(+) + 4 H(+)(out)</text>
        <dbReference type="Rhea" id="RHEA:57888"/>
        <dbReference type="ChEBI" id="CHEBI:15378"/>
        <dbReference type="ChEBI" id="CHEBI:24646"/>
        <dbReference type="ChEBI" id="CHEBI:57540"/>
        <dbReference type="ChEBI" id="CHEBI:57945"/>
        <dbReference type="ChEBI" id="CHEBI:132124"/>
    </reaction>
</comment>
<dbReference type="Gene3D" id="1.20.120.1200">
    <property type="entry name" value="NADH-ubiquinone/plastoquinone oxidoreductase chain 6, subunit NuoJ"/>
    <property type="match status" value="1"/>
</dbReference>
<feature type="transmembrane region" description="Helical" evidence="2">
    <location>
        <begin position="143"/>
        <end position="165"/>
    </location>
</feature>
<evidence type="ECO:0000313" key="4">
    <source>
        <dbReference type="Proteomes" id="UP000002221"/>
    </source>
</evidence>
<feature type="transmembrane region" description="Helical" evidence="2">
    <location>
        <begin position="31"/>
        <end position="52"/>
    </location>
</feature>
<dbReference type="Pfam" id="PF00499">
    <property type="entry name" value="Oxidored_q3"/>
    <property type="match status" value="1"/>
</dbReference>
<keyword evidence="3" id="KW-0830">Ubiquinone</keyword>
<feature type="transmembrane region" description="Helical" evidence="2">
    <location>
        <begin position="6"/>
        <end position="24"/>
    </location>
</feature>
<dbReference type="OrthoDB" id="9790848at2"/>
<dbReference type="STRING" id="518766.Rmar_1245"/>
<dbReference type="KEGG" id="rmr:Rmar_1245"/>
<keyword evidence="2" id="KW-0812">Transmembrane</keyword>
<comment type="subcellular location">
    <subcellularLocation>
        <location evidence="2">Cell membrane</location>
        <topology evidence="2">Multi-pass membrane protein</topology>
    </subcellularLocation>
</comment>
<dbReference type="PANTHER" id="PTHR33269">
    <property type="entry name" value="NADH-UBIQUINONE OXIDOREDUCTASE CHAIN 6"/>
    <property type="match status" value="1"/>
</dbReference>
<name>D0MI27_RHOM4</name>
<feature type="transmembrane region" description="Helical" evidence="2">
    <location>
        <begin position="92"/>
        <end position="113"/>
    </location>
</feature>
<keyword evidence="2" id="KW-1133">Transmembrane helix</keyword>
<dbReference type="eggNOG" id="COG0839">
    <property type="taxonomic scope" value="Bacteria"/>
</dbReference>
<protein>
    <recommendedName>
        <fullName evidence="2">NADH-quinone oxidoreductase subunit J</fullName>
        <ecNumber evidence="2">7.1.1.-</ecNumber>
    </recommendedName>
</protein>
<dbReference type="GO" id="GO:0008137">
    <property type="term" value="F:NADH dehydrogenase (ubiquinone) activity"/>
    <property type="evidence" value="ECO:0007669"/>
    <property type="project" value="UniProtKB-UniRule"/>
</dbReference>
<accession>D0MI27</accession>
<evidence type="ECO:0000256" key="1">
    <source>
        <dbReference type="ARBA" id="ARBA00005698"/>
    </source>
</evidence>
<sequence length="170" mass="18334">MIAQLLFFLLAVTAIAAALGMLIARNPVSSALWLVLNLFCIAGLYLTLQASFLGVIQVLIYAGAIMVLFLFVIMLLNLEALPHPRQIDWGKVLAFVVTMIVLAQLVYVVALGLDVLPTFVATPEQAAVTGSAQALGRELLTRYIMPLQVIGILLLAATIGAVMLAKRRFI</sequence>
<comment type="function">
    <text evidence="2">NDH-1 shuttles electrons from NADH, via FMN and iron-sulfur (Fe-S) centers, to quinones in the respiratory chain. Couples the redox reaction to proton translocation (for every two electrons transferred, four hydrogen ions are translocated across the cytoplasmic membrane), and thus conserves the redox energy in a proton gradient.</text>
</comment>
<dbReference type="InterPro" id="IPR042106">
    <property type="entry name" value="Nuo/plastoQ_OxRdtase_6_NuoJ"/>
</dbReference>
<dbReference type="EMBL" id="CP001807">
    <property type="protein sequence ID" value="ACY48135.1"/>
    <property type="molecule type" value="Genomic_DNA"/>
</dbReference>
<dbReference type="Proteomes" id="UP000002221">
    <property type="component" value="Chromosome"/>
</dbReference>
<evidence type="ECO:0000256" key="2">
    <source>
        <dbReference type="RuleBase" id="RU004429"/>
    </source>
</evidence>
<dbReference type="GO" id="GO:0005886">
    <property type="term" value="C:plasma membrane"/>
    <property type="evidence" value="ECO:0007669"/>
    <property type="project" value="UniProtKB-SubCell"/>
</dbReference>
<keyword evidence="2" id="KW-1003">Cell membrane</keyword>
<comment type="similarity">
    <text evidence="1 2">Belongs to the complex I subunit 6 family.</text>
</comment>
<dbReference type="EC" id="7.1.1.-" evidence="2"/>
<evidence type="ECO:0000313" key="3">
    <source>
        <dbReference type="EMBL" id="ACY48135.1"/>
    </source>
</evidence>
<keyword evidence="4" id="KW-1185">Reference proteome</keyword>
<keyword evidence="2" id="KW-0874">Quinone</keyword>
<dbReference type="RefSeq" id="WP_012843747.1">
    <property type="nucleotide sequence ID" value="NC_013501.1"/>
</dbReference>
<feature type="transmembrane region" description="Helical" evidence="2">
    <location>
        <begin position="58"/>
        <end position="80"/>
    </location>
</feature>
<organism evidence="3 4">
    <name type="scientific">Rhodothermus marinus (strain ATCC 43812 / DSM 4252 / R-10)</name>
    <name type="common">Rhodothermus obamensis</name>
    <dbReference type="NCBI Taxonomy" id="518766"/>
    <lineage>
        <taxon>Bacteria</taxon>
        <taxon>Pseudomonadati</taxon>
        <taxon>Rhodothermota</taxon>
        <taxon>Rhodothermia</taxon>
        <taxon>Rhodothermales</taxon>
        <taxon>Rhodothermaceae</taxon>
        <taxon>Rhodothermus</taxon>
    </lineage>
</organism>
<reference evidence="3 4" key="1">
    <citation type="journal article" date="2009" name="Stand. Genomic Sci.">
        <title>Complete genome sequence of Rhodothermus marinus type strain (R-10).</title>
        <authorList>
            <person name="Nolan M."/>
            <person name="Tindall B.J."/>
            <person name="Pomrenke H."/>
            <person name="Lapidus A."/>
            <person name="Copeland A."/>
            <person name="Glavina Del Rio T."/>
            <person name="Lucas S."/>
            <person name="Chen F."/>
            <person name="Tice H."/>
            <person name="Cheng J.F."/>
            <person name="Saunders E."/>
            <person name="Han C."/>
            <person name="Bruce D."/>
            <person name="Goodwin L."/>
            <person name="Chain P."/>
            <person name="Pitluck S."/>
            <person name="Ovchinikova G."/>
            <person name="Pati A."/>
            <person name="Ivanova N."/>
            <person name="Mavromatis K."/>
            <person name="Chen A."/>
            <person name="Palaniappan K."/>
            <person name="Land M."/>
            <person name="Hauser L."/>
            <person name="Chang Y.J."/>
            <person name="Jeffries C.D."/>
            <person name="Brettin T."/>
            <person name="Goker M."/>
            <person name="Bristow J."/>
            <person name="Eisen J.A."/>
            <person name="Markowitz V."/>
            <person name="Hugenholtz P."/>
            <person name="Kyrpides N.C."/>
            <person name="Klenk H.P."/>
            <person name="Detter J.C."/>
        </authorList>
    </citation>
    <scope>NUCLEOTIDE SEQUENCE [LARGE SCALE GENOMIC DNA]</scope>
    <source>
        <strain evidence="4">ATCC 43812 / DSM 4252 / R-10</strain>
    </source>
</reference>